<dbReference type="GO" id="GO:0016020">
    <property type="term" value="C:membrane"/>
    <property type="evidence" value="ECO:0007669"/>
    <property type="project" value="TreeGrafter"/>
</dbReference>
<dbReference type="EC" id="3.4.11.-" evidence="11"/>
<keyword evidence="4 9" id="KW-0479">Metal-binding</keyword>
<evidence type="ECO:0000256" key="2">
    <source>
        <dbReference type="ARBA" id="ARBA00022438"/>
    </source>
</evidence>
<evidence type="ECO:0000256" key="7">
    <source>
        <dbReference type="ARBA" id="ARBA00023049"/>
    </source>
</evidence>
<dbReference type="Gene3D" id="2.60.40.1910">
    <property type="match status" value="1"/>
</dbReference>
<dbReference type="OrthoDB" id="10031169at2759"/>
<evidence type="ECO:0000259" key="13">
    <source>
        <dbReference type="Pfam" id="PF11838"/>
    </source>
</evidence>
<dbReference type="SUPFAM" id="SSF63737">
    <property type="entry name" value="Leukotriene A4 hydrolase N-terminal domain"/>
    <property type="match status" value="1"/>
</dbReference>
<dbReference type="GO" id="GO:0005615">
    <property type="term" value="C:extracellular space"/>
    <property type="evidence" value="ECO:0007669"/>
    <property type="project" value="TreeGrafter"/>
</dbReference>
<evidence type="ECO:0000259" key="14">
    <source>
        <dbReference type="Pfam" id="PF17900"/>
    </source>
</evidence>
<keyword evidence="6 9" id="KW-0862">Zinc</keyword>
<dbReference type="InterPro" id="IPR034016">
    <property type="entry name" value="M1_APN-typ"/>
</dbReference>
<protein>
    <recommendedName>
        <fullName evidence="11">Aminopeptidase</fullName>
        <ecNumber evidence="11">3.4.11.-</ecNumber>
    </recommendedName>
</protein>
<dbReference type="FunFam" id="1.10.390.10:FF:000006">
    <property type="entry name" value="Puromycin-sensitive aminopeptidase"/>
    <property type="match status" value="1"/>
</dbReference>
<reference evidence="16" key="1">
    <citation type="journal article" date="2014" name="Proc. Natl. Acad. Sci. U.S.A.">
        <title>Extensive sampling of basidiomycete genomes demonstrates inadequacy of the white-rot/brown-rot paradigm for wood decay fungi.</title>
        <authorList>
            <person name="Riley R."/>
            <person name="Salamov A.A."/>
            <person name="Brown D.W."/>
            <person name="Nagy L.G."/>
            <person name="Floudas D."/>
            <person name="Held B.W."/>
            <person name="Levasseur A."/>
            <person name="Lombard V."/>
            <person name="Morin E."/>
            <person name="Otillar R."/>
            <person name="Lindquist E.A."/>
            <person name="Sun H."/>
            <person name="LaButti K.M."/>
            <person name="Schmutz J."/>
            <person name="Jabbour D."/>
            <person name="Luo H."/>
            <person name="Baker S.E."/>
            <person name="Pisabarro A.G."/>
            <person name="Walton J.D."/>
            <person name="Blanchette R.A."/>
            <person name="Henrissat B."/>
            <person name="Martin F."/>
            <person name="Cullen D."/>
            <person name="Hibbett D.S."/>
            <person name="Grigoriev I.V."/>
        </authorList>
    </citation>
    <scope>NUCLEOTIDE SEQUENCE [LARGE SCALE GENOMIC DNA]</scope>
    <source>
        <strain evidence="16">FD-172 SS1</strain>
    </source>
</reference>
<evidence type="ECO:0000256" key="10">
    <source>
        <dbReference type="PIRSR" id="PIRSR634016-4"/>
    </source>
</evidence>
<dbReference type="InterPro" id="IPR042097">
    <property type="entry name" value="Aminopeptidase_N-like_N_sf"/>
</dbReference>
<keyword evidence="3 11" id="KW-0645">Protease</keyword>
<comment type="cofactor">
    <cofactor evidence="9 11">
        <name>Zn(2+)</name>
        <dbReference type="ChEBI" id="CHEBI:29105"/>
    </cofactor>
    <text evidence="9 11">Binds 1 zinc ion per subunit.</text>
</comment>
<dbReference type="InterPro" id="IPR027268">
    <property type="entry name" value="Peptidase_M4/M1_CTD_sf"/>
</dbReference>
<feature type="site" description="Transition state stabilizer" evidence="10">
    <location>
        <position position="434"/>
    </location>
</feature>
<organism evidence="15 16">
    <name type="scientific">Botryobasidium botryosum (strain FD-172 SS1)</name>
    <dbReference type="NCBI Taxonomy" id="930990"/>
    <lineage>
        <taxon>Eukaryota</taxon>
        <taxon>Fungi</taxon>
        <taxon>Dikarya</taxon>
        <taxon>Basidiomycota</taxon>
        <taxon>Agaricomycotina</taxon>
        <taxon>Agaricomycetes</taxon>
        <taxon>Cantharellales</taxon>
        <taxon>Botryobasidiaceae</taxon>
        <taxon>Botryobasidium</taxon>
    </lineage>
</organism>
<feature type="active site" description="Proton acceptor" evidence="8">
    <location>
        <position position="348"/>
    </location>
</feature>
<dbReference type="Pfam" id="PF11838">
    <property type="entry name" value="ERAP1_C"/>
    <property type="match status" value="1"/>
</dbReference>
<dbReference type="Proteomes" id="UP000027195">
    <property type="component" value="Unassembled WGS sequence"/>
</dbReference>
<dbReference type="Pfam" id="PF01433">
    <property type="entry name" value="Peptidase_M1"/>
    <property type="match status" value="1"/>
</dbReference>
<gene>
    <name evidence="15" type="ORF">BOTBODRAFT_62421</name>
</gene>
<evidence type="ECO:0000259" key="12">
    <source>
        <dbReference type="Pfam" id="PF01433"/>
    </source>
</evidence>
<dbReference type="InterPro" id="IPR024571">
    <property type="entry name" value="ERAP1-like_C_dom"/>
</dbReference>
<keyword evidence="7 11" id="KW-0482">Metalloprotease</keyword>
<comment type="similarity">
    <text evidence="1 11">Belongs to the peptidase M1 family.</text>
</comment>
<feature type="domain" description="ERAP1-like C-terminal" evidence="13">
    <location>
        <begin position="571"/>
        <end position="888"/>
    </location>
</feature>
<evidence type="ECO:0000256" key="5">
    <source>
        <dbReference type="ARBA" id="ARBA00022801"/>
    </source>
</evidence>
<feature type="binding site" evidence="9">
    <location>
        <position position="370"/>
    </location>
    <ligand>
        <name>Zn(2+)</name>
        <dbReference type="ChEBI" id="CHEBI:29105"/>
        <note>catalytic</note>
    </ligand>
</feature>
<dbReference type="InterPro" id="IPR045357">
    <property type="entry name" value="Aminopeptidase_N-like_N"/>
</dbReference>
<dbReference type="GO" id="GO:0008270">
    <property type="term" value="F:zinc ion binding"/>
    <property type="evidence" value="ECO:0007669"/>
    <property type="project" value="UniProtKB-UniRule"/>
</dbReference>
<feature type="domain" description="Peptidase M1 membrane alanine aminopeptidase" evidence="12">
    <location>
        <begin position="275"/>
        <end position="493"/>
    </location>
</feature>
<evidence type="ECO:0000256" key="9">
    <source>
        <dbReference type="PIRSR" id="PIRSR634016-3"/>
    </source>
</evidence>
<evidence type="ECO:0000256" key="1">
    <source>
        <dbReference type="ARBA" id="ARBA00010136"/>
    </source>
</evidence>
<dbReference type="EMBL" id="KL198018">
    <property type="protein sequence ID" value="KDQ20056.1"/>
    <property type="molecule type" value="Genomic_DNA"/>
</dbReference>
<dbReference type="GO" id="GO:0042277">
    <property type="term" value="F:peptide binding"/>
    <property type="evidence" value="ECO:0007669"/>
    <property type="project" value="TreeGrafter"/>
</dbReference>
<evidence type="ECO:0000256" key="3">
    <source>
        <dbReference type="ARBA" id="ARBA00022670"/>
    </source>
</evidence>
<feature type="binding site" evidence="9">
    <location>
        <position position="351"/>
    </location>
    <ligand>
        <name>Zn(2+)</name>
        <dbReference type="ChEBI" id="CHEBI:29105"/>
        <note>catalytic</note>
    </ligand>
</feature>
<dbReference type="Gene3D" id="2.60.40.1730">
    <property type="entry name" value="tricorn interacting facor f3 domain"/>
    <property type="match status" value="1"/>
</dbReference>
<dbReference type="Pfam" id="PF17900">
    <property type="entry name" value="Peptidase_M1_N"/>
    <property type="match status" value="1"/>
</dbReference>
<evidence type="ECO:0000256" key="4">
    <source>
        <dbReference type="ARBA" id="ARBA00022723"/>
    </source>
</evidence>
<accession>A0A067N8E6</accession>
<evidence type="ECO:0000256" key="8">
    <source>
        <dbReference type="PIRSR" id="PIRSR634016-1"/>
    </source>
</evidence>
<dbReference type="InterPro" id="IPR050344">
    <property type="entry name" value="Peptidase_M1_aminopeptidases"/>
</dbReference>
<dbReference type="GO" id="GO:0043171">
    <property type="term" value="P:peptide catabolic process"/>
    <property type="evidence" value="ECO:0007669"/>
    <property type="project" value="TreeGrafter"/>
</dbReference>
<dbReference type="CDD" id="cd09601">
    <property type="entry name" value="M1_APN-Q_like"/>
    <property type="match status" value="1"/>
</dbReference>
<dbReference type="HOGENOM" id="CLU_003705_0_2_1"/>
<dbReference type="MEROPS" id="M01.007"/>
<keyword evidence="5 11" id="KW-0378">Hydrolase</keyword>
<sequence>MANVDKNNGDASRLPESVKPTHYDLTIKTDLEKLVFTGYAVITLNILEDTSVITFNYKGAKLQRCLLRSDALKKELTEVSQVADAARERIAVHFGHTLPKGSTAKLRVGWEGILTDNLMGYYVSSAQHEGKKRFYTLTHFEPTAARRAFPCWDEPLLKATYSISLISREDTVNLSNMPAIEEHPLTESDGADPETSLGASIKTLASFSANEPHVNEHTGWKVTKFQKSPPISTYIVAFANGHFSHLETSYTSPLSGKTRPLRIYTTPDIISQAQFALDLKAQVLPIYEKLFEVEYPLPKLDTLVAHDFAIGAMENWGLITGRTSAFLYDDRKASLAAKKSVAGILSHEVAHMWFGNIVTMAWWDNVWLKEGFATIMGEVIIMNRVFPEWKSNSSFIAGHLQRALTLDAQRSSHPIEVDCPDEKHINQIFDALSYSKAASMLRMLATFVGEDKFLKGVSIYLRKRLYGSSVTHDLWDGIAEATGLDIPTIMENWVLKIGFPVVTVTEKEDGIHLRQDRFLSSGDVKEDENQILWHIPLGLLTTDSNGASSVDRSLILNKREATIPLDPSRPFKLNAGTASVFRVAYSPERLVKLGDEAARENSAFSTEDRMGLVSDAFELAKSGVSKTSGALGLIDKLRSEKEQLVWSSISDSLSSLRTTWWEQPKDVRDKLNVFVQTIFGPLVDRLGYDHPQGEPSYIRELRDCAVSSTAAAGHPGVIKELQARFRHFQDTGDDSRIPIDLQGIIYCTAVQHGGREEYEAVKRIFKKAITPSVKIASLRALGFSQDPAIIDDALAFILTDVQTQDIMYIFTSLGTNNKARRPFAKYFQDKFDEFSKLFEGNFNLAKLVTAAFQHLTTKEDATQLTEFFKEKDVSKFNLALAQVLDKIHSSAKWVERDAKDVADWLEAWSKENNA</sequence>
<evidence type="ECO:0000313" key="15">
    <source>
        <dbReference type="EMBL" id="KDQ20056.1"/>
    </source>
</evidence>
<dbReference type="InterPro" id="IPR014782">
    <property type="entry name" value="Peptidase_M1_dom"/>
</dbReference>
<evidence type="ECO:0000256" key="6">
    <source>
        <dbReference type="ARBA" id="ARBA00022833"/>
    </source>
</evidence>
<dbReference type="PANTHER" id="PTHR11533:SF174">
    <property type="entry name" value="PUROMYCIN-SENSITIVE AMINOPEPTIDASE-RELATED"/>
    <property type="match status" value="1"/>
</dbReference>
<dbReference type="PANTHER" id="PTHR11533">
    <property type="entry name" value="PROTEASE M1 ZINC METALLOPROTEASE"/>
    <property type="match status" value="1"/>
</dbReference>
<evidence type="ECO:0000256" key="11">
    <source>
        <dbReference type="RuleBase" id="RU364040"/>
    </source>
</evidence>
<dbReference type="GO" id="GO:0070006">
    <property type="term" value="F:metalloaminopeptidase activity"/>
    <property type="evidence" value="ECO:0007669"/>
    <property type="project" value="TreeGrafter"/>
</dbReference>
<dbReference type="FunCoup" id="A0A067N8E6">
    <property type="interactions" value="550"/>
</dbReference>
<dbReference type="GO" id="GO:0006508">
    <property type="term" value="P:proteolysis"/>
    <property type="evidence" value="ECO:0007669"/>
    <property type="project" value="UniProtKB-KW"/>
</dbReference>
<feature type="binding site" evidence="9">
    <location>
        <position position="347"/>
    </location>
    <ligand>
        <name>Zn(2+)</name>
        <dbReference type="ChEBI" id="CHEBI:29105"/>
        <note>catalytic</note>
    </ligand>
</feature>
<dbReference type="Gene3D" id="1.10.390.10">
    <property type="entry name" value="Neutral Protease Domain 2"/>
    <property type="match status" value="1"/>
</dbReference>
<evidence type="ECO:0000313" key="16">
    <source>
        <dbReference type="Proteomes" id="UP000027195"/>
    </source>
</evidence>
<keyword evidence="16" id="KW-1185">Reference proteome</keyword>
<dbReference type="STRING" id="930990.A0A067N8E6"/>
<dbReference type="GO" id="GO:0005737">
    <property type="term" value="C:cytoplasm"/>
    <property type="evidence" value="ECO:0007669"/>
    <property type="project" value="TreeGrafter"/>
</dbReference>
<dbReference type="SUPFAM" id="SSF55486">
    <property type="entry name" value="Metalloproteases ('zincins'), catalytic domain"/>
    <property type="match status" value="1"/>
</dbReference>
<name>A0A067N8E6_BOTB1</name>
<keyword evidence="2 11" id="KW-0031">Aminopeptidase</keyword>
<proteinExistence type="inferred from homology"/>
<dbReference type="Gene3D" id="1.25.50.20">
    <property type="match status" value="1"/>
</dbReference>
<feature type="domain" description="Aminopeptidase N-like N-terminal" evidence="14">
    <location>
        <begin position="19"/>
        <end position="188"/>
    </location>
</feature>
<dbReference type="InParanoid" id="A0A067N8E6"/>
<dbReference type="FunFam" id="1.25.50.20:FF:000002">
    <property type="entry name" value="Aminopeptidase"/>
    <property type="match status" value="1"/>
</dbReference>
<dbReference type="AlphaFoldDB" id="A0A067N8E6"/>